<keyword evidence="2" id="KW-1185">Reference proteome</keyword>
<gene>
    <name evidence="1" type="ORF">KC19_2G023100</name>
</gene>
<reference evidence="1" key="1">
    <citation type="submission" date="2020-06" db="EMBL/GenBank/DDBJ databases">
        <title>WGS assembly of Ceratodon purpureus strain R40.</title>
        <authorList>
            <person name="Carey S.B."/>
            <person name="Jenkins J."/>
            <person name="Shu S."/>
            <person name="Lovell J.T."/>
            <person name="Sreedasyam A."/>
            <person name="Maumus F."/>
            <person name="Tiley G.P."/>
            <person name="Fernandez-Pozo N."/>
            <person name="Barry K."/>
            <person name="Chen C."/>
            <person name="Wang M."/>
            <person name="Lipzen A."/>
            <person name="Daum C."/>
            <person name="Saski C.A."/>
            <person name="Payton A.C."/>
            <person name="Mcbreen J.C."/>
            <person name="Conrad R.E."/>
            <person name="Kollar L.M."/>
            <person name="Olsson S."/>
            <person name="Huttunen S."/>
            <person name="Landis J.B."/>
            <person name="Wickett N.J."/>
            <person name="Johnson M.G."/>
            <person name="Rensing S.A."/>
            <person name="Grimwood J."/>
            <person name="Schmutz J."/>
            <person name="Mcdaniel S.F."/>
        </authorList>
    </citation>
    <scope>NUCLEOTIDE SEQUENCE</scope>
    <source>
        <strain evidence="1">R40</strain>
    </source>
</reference>
<organism evidence="1 2">
    <name type="scientific">Ceratodon purpureus</name>
    <name type="common">Fire moss</name>
    <name type="synonym">Dicranum purpureum</name>
    <dbReference type="NCBI Taxonomy" id="3225"/>
    <lineage>
        <taxon>Eukaryota</taxon>
        <taxon>Viridiplantae</taxon>
        <taxon>Streptophyta</taxon>
        <taxon>Embryophyta</taxon>
        <taxon>Bryophyta</taxon>
        <taxon>Bryophytina</taxon>
        <taxon>Bryopsida</taxon>
        <taxon>Dicranidae</taxon>
        <taxon>Pseudoditrichales</taxon>
        <taxon>Ditrichaceae</taxon>
        <taxon>Ceratodon</taxon>
    </lineage>
</organism>
<dbReference type="AlphaFoldDB" id="A0A8T0IRZ9"/>
<comment type="caution">
    <text evidence="1">The sequence shown here is derived from an EMBL/GenBank/DDBJ whole genome shotgun (WGS) entry which is preliminary data.</text>
</comment>
<sequence>MGSTVGMYLSTVEVMLRLVRVDSPTHVNPVELKSELERVRLGPNLVPNFIEADANLQRWELERVMEEGGFGFGYHLDRFLLGRRLGQCGRYLLVSSLSQRVAYFCTKLLQFLVNVICARFGSNQDFSSVQLRYQVVALQILAHCWC</sequence>
<evidence type="ECO:0000313" key="1">
    <source>
        <dbReference type="EMBL" id="KAG0585586.1"/>
    </source>
</evidence>
<dbReference type="Proteomes" id="UP000822688">
    <property type="component" value="Chromosome 2"/>
</dbReference>
<name>A0A8T0IRZ9_CERPU</name>
<dbReference type="EMBL" id="CM026422">
    <property type="protein sequence ID" value="KAG0585586.1"/>
    <property type="molecule type" value="Genomic_DNA"/>
</dbReference>
<protein>
    <submittedName>
        <fullName evidence="1">Uncharacterized protein</fullName>
    </submittedName>
</protein>
<accession>A0A8T0IRZ9</accession>
<proteinExistence type="predicted"/>
<evidence type="ECO:0000313" key="2">
    <source>
        <dbReference type="Proteomes" id="UP000822688"/>
    </source>
</evidence>